<accession>A0A6H9YUN8</accession>
<evidence type="ECO:0000256" key="1">
    <source>
        <dbReference type="SAM" id="MobiDB-lite"/>
    </source>
</evidence>
<keyword evidence="2" id="KW-0732">Signal</keyword>
<dbReference type="EMBL" id="WBMT01000009">
    <property type="protein sequence ID" value="KAB2347386.1"/>
    <property type="molecule type" value="Genomic_DNA"/>
</dbReference>
<protein>
    <submittedName>
        <fullName evidence="3">Uncharacterized protein</fullName>
    </submittedName>
</protein>
<feature type="signal peptide" evidence="2">
    <location>
        <begin position="1"/>
        <end position="22"/>
    </location>
</feature>
<proteinExistence type="predicted"/>
<gene>
    <name evidence="3" type="ORF">F8566_20465</name>
</gene>
<dbReference type="Proteomes" id="UP000468735">
    <property type="component" value="Unassembled WGS sequence"/>
</dbReference>
<feature type="region of interest" description="Disordered" evidence="1">
    <location>
        <begin position="625"/>
        <end position="647"/>
    </location>
</feature>
<keyword evidence="4" id="KW-1185">Reference proteome</keyword>
<evidence type="ECO:0000313" key="3">
    <source>
        <dbReference type="EMBL" id="KAB2347386.1"/>
    </source>
</evidence>
<sequence>MRRSFGVLVAFTGLTLGAVAQAVPAAAGPFEAAAQPKAADALKVAAEQAARGCDPIAPAACLVPFPNDVYTVRDSRSDTGRRVSLKAAAMPKNVFGKGIDPTEFNRNDGFSPGSPILVRVPGLDPVKTGVAPSTDIARSLRADAPVVIVNARTGQRQPYWAEIDAQDPRHRTLIIRPAIRLNEGTRYLVALRNVRAPDGRPVQASAAFKALSRTTAPKDKRLKPRWAALQTTLKDLRRRGVGPQGLNLAWDFTTSSTRSLTGRALAMRDSSFGRLGAKAPKVRLTSVKELTEQDDPRIARRVNGLIEVPSFLDPTGTRLDYGKAKPGLYDKPVAPTWRTYHAPFQCNIPRTAVTGKQKLNPVLYGHGLFGDYSTIDATAVKTFSNDHGLMLCATNWMGISGPDRPYLAMLADLSNFRLIPDRMQQSYLNTLFLGRWMIHPQGAAASAAFRSADGASVLAPTAKLTYAGASHGGIQGAALTALAQDFTTSVLSVPGMGFSTLLNRSASFASVQQVIDIPYPDKADQQIGFGLMQMLWDRGEANGYVAHLVRNPLPGTPAHKVLLHEAFGDDSVSNVTTEVMARTLGVPVKQPALRPGRSNDVTPFWGIRSIPGFPYNGSALVMWDSGTPAPPPGNIPPAPPNSPHDSTVRSELARAQAAHFLKSAGQVIDVCGGGPCVIPNG</sequence>
<feature type="chain" id="PRO_5039148071" evidence="2">
    <location>
        <begin position="23"/>
        <end position="681"/>
    </location>
</feature>
<evidence type="ECO:0000256" key="2">
    <source>
        <dbReference type="SAM" id="SignalP"/>
    </source>
</evidence>
<dbReference type="OrthoDB" id="5377249at2"/>
<name>A0A6H9YUN8_9ACTN</name>
<evidence type="ECO:0000313" key="4">
    <source>
        <dbReference type="Proteomes" id="UP000468735"/>
    </source>
</evidence>
<organism evidence="3 4">
    <name type="scientific">Actinomadura rudentiformis</name>
    <dbReference type="NCBI Taxonomy" id="359158"/>
    <lineage>
        <taxon>Bacteria</taxon>
        <taxon>Bacillati</taxon>
        <taxon>Actinomycetota</taxon>
        <taxon>Actinomycetes</taxon>
        <taxon>Streptosporangiales</taxon>
        <taxon>Thermomonosporaceae</taxon>
        <taxon>Actinomadura</taxon>
    </lineage>
</organism>
<comment type="caution">
    <text evidence="3">The sequence shown here is derived from an EMBL/GenBank/DDBJ whole genome shotgun (WGS) entry which is preliminary data.</text>
</comment>
<dbReference type="RefSeq" id="WP_151562177.1">
    <property type="nucleotide sequence ID" value="NZ_WBMT01000009.1"/>
</dbReference>
<dbReference type="AlphaFoldDB" id="A0A6H9YUN8"/>
<feature type="compositionally biased region" description="Pro residues" evidence="1">
    <location>
        <begin position="628"/>
        <end position="642"/>
    </location>
</feature>
<reference evidence="3 4" key="1">
    <citation type="submission" date="2019-09" db="EMBL/GenBank/DDBJ databases">
        <title>Actinomadura physcomitrii sp. nov., a novel actinomycete isolated from moss [Physcomitrium sphaericum (Ludw) Fuernr].</title>
        <authorList>
            <person name="Zhuang X."/>
            <person name="Liu C."/>
        </authorList>
    </citation>
    <scope>NUCLEOTIDE SEQUENCE [LARGE SCALE GENOMIC DNA]</scope>
    <source>
        <strain evidence="3 4">HMC1</strain>
    </source>
</reference>